<name>A0ABW4KUM1_9BURK</name>
<feature type="domain" description="Succinylglutamate desuccinylase/Aspartoacylase catalytic" evidence="5">
    <location>
        <begin position="36"/>
        <end position="175"/>
    </location>
</feature>
<evidence type="ECO:0000259" key="5">
    <source>
        <dbReference type="Pfam" id="PF24827"/>
    </source>
</evidence>
<dbReference type="Gene3D" id="3.40.630.10">
    <property type="entry name" value="Zn peptidases"/>
    <property type="match status" value="1"/>
</dbReference>
<comment type="cofactor">
    <cofactor evidence="1">
        <name>Zn(2+)</name>
        <dbReference type="ChEBI" id="CHEBI:29105"/>
    </cofactor>
</comment>
<accession>A0ABW4KUM1</accession>
<protein>
    <submittedName>
        <fullName evidence="6">Succinylglutamate desuccinylase/aspartoacylase family protein</fullName>
    </submittedName>
</protein>
<evidence type="ECO:0000256" key="3">
    <source>
        <dbReference type="ARBA" id="ARBA00022801"/>
    </source>
</evidence>
<dbReference type="Proteomes" id="UP001597304">
    <property type="component" value="Unassembled WGS sequence"/>
</dbReference>
<sequence>MSLPPPVLEVLPRDLCAYRAGNTGIDYVHRFESGQPGPHVLINALTHGNEICGMVAATHLLDQGVRPKIGTLTISFAHVEAYEGFRQDDPFANRQIVHNLNRIWSDEWLDGPQDSPELRRARALRPVVAVADHILDIHSTSQDVEPFWVYPDYPRNGHAALAVGALGRVTTHLVMPSGLGSGTPLIQHGRHGVAESNAGVAMVVECGQHFLQAAADVATATALDFLAHFGLIDALPVSAEARATPQRRLALLQTCMVHTPEFRFVRPLQGFEIFAEGELIATDGDAGEIRAPCDNCTVMMPARVPIVGREAVYLTRPIAAAA</sequence>
<dbReference type="InterPro" id="IPR055438">
    <property type="entry name" value="AstE_AspA_cat"/>
</dbReference>
<dbReference type="PANTHER" id="PTHR15162">
    <property type="entry name" value="ASPARTOACYLASE"/>
    <property type="match status" value="1"/>
</dbReference>
<keyword evidence="3" id="KW-0378">Hydrolase</keyword>
<proteinExistence type="predicted"/>
<dbReference type="PANTHER" id="PTHR15162:SF7">
    <property type="entry name" value="SUCCINYLGLUTAMATE DESUCCINYLASE"/>
    <property type="match status" value="1"/>
</dbReference>
<evidence type="ECO:0000256" key="1">
    <source>
        <dbReference type="ARBA" id="ARBA00001947"/>
    </source>
</evidence>
<gene>
    <name evidence="6" type="ORF">ACFSF0_11225</name>
</gene>
<dbReference type="RefSeq" id="WP_147913962.1">
    <property type="nucleotide sequence ID" value="NZ_JBHUEJ010000021.1"/>
</dbReference>
<keyword evidence="4" id="KW-0862">Zinc</keyword>
<evidence type="ECO:0000256" key="4">
    <source>
        <dbReference type="ARBA" id="ARBA00022833"/>
    </source>
</evidence>
<dbReference type="InterPro" id="IPR050178">
    <property type="entry name" value="AspA/AstE_fam"/>
</dbReference>
<dbReference type="SUPFAM" id="SSF53187">
    <property type="entry name" value="Zn-dependent exopeptidases"/>
    <property type="match status" value="1"/>
</dbReference>
<keyword evidence="7" id="KW-1185">Reference proteome</keyword>
<reference evidence="7" key="1">
    <citation type="journal article" date="2019" name="Int. J. Syst. Evol. Microbiol.">
        <title>The Global Catalogue of Microorganisms (GCM) 10K type strain sequencing project: providing services to taxonomists for standard genome sequencing and annotation.</title>
        <authorList>
            <consortium name="The Broad Institute Genomics Platform"/>
            <consortium name="The Broad Institute Genome Sequencing Center for Infectious Disease"/>
            <person name="Wu L."/>
            <person name="Ma J."/>
        </authorList>
    </citation>
    <scope>NUCLEOTIDE SEQUENCE [LARGE SCALE GENOMIC DNA]</scope>
    <source>
        <strain evidence="7">LMG 29247</strain>
    </source>
</reference>
<keyword evidence="2" id="KW-0479">Metal-binding</keyword>
<evidence type="ECO:0000256" key="2">
    <source>
        <dbReference type="ARBA" id="ARBA00022723"/>
    </source>
</evidence>
<organism evidence="6 7">
    <name type="scientific">Ottowia flava</name>
    <dbReference type="NCBI Taxonomy" id="2675430"/>
    <lineage>
        <taxon>Bacteria</taxon>
        <taxon>Pseudomonadati</taxon>
        <taxon>Pseudomonadota</taxon>
        <taxon>Betaproteobacteria</taxon>
        <taxon>Burkholderiales</taxon>
        <taxon>Comamonadaceae</taxon>
        <taxon>Ottowia</taxon>
    </lineage>
</organism>
<evidence type="ECO:0000313" key="6">
    <source>
        <dbReference type="EMBL" id="MFD1711183.1"/>
    </source>
</evidence>
<comment type="caution">
    <text evidence="6">The sequence shown here is derived from an EMBL/GenBank/DDBJ whole genome shotgun (WGS) entry which is preliminary data.</text>
</comment>
<evidence type="ECO:0000313" key="7">
    <source>
        <dbReference type="Proteomes" id="UP001597304"/>
    </source>
</evidence>
<dbReference type="EMBL" id="JBHUEJ010000021">
    <property type="protein sequence ID" value="MFD1711183.1"/>
    <property type="molecule type" value="Genomic_DNA"/>
</dbReference>
<dbReference type="Pfam" id="PF24827">
    <property type="entry name" value="AstE_AspA_cat"/>
    <property type="match status" value="1"/>
</dbReference>